<feature type="transmembrane region" description="Helical" evidence="3">
    <location>
        <begin position="113"/>
        <end position="132"/>
    </location>
</feature>
<dbReference type="EC" id="2.7.7.65" evidence="1"/>
<dbReference type="PANTHER" id="PTHR45138:SF24">
    <property type="entry name" value="DIGUANYLATE CYCLASE DGCC-RELATED"/>
    <property type="match status" value="1"/>
</dbReference>
<feature type="transmembrane region" description="Helical" evidence="3">
    <location>
        <begin position="77"/>
        <end position="101"/>
    </location>
</feature>
<dbReference type="SMART" id="SM00267">
    <property type="entry name" value="GGDEF"/>
    <property type="match status" value="1"/>
</dbReference>
<keyword evidence="3" id="KW-0812">Transmembrane</keyword>
<evidence type="ECO:0000259" key="4">
    <source>
        <dbReference type="PROSITE" id="PS50887"/>
    </source>
</evidence>
<evidence type="ECO:0000256" key="3">
    <source>
        <dbReference type="SAM" id="Phobius"/>
    </source>
</evidence>
<feature type="domain" description="GGDEF" evidence="4">
    <location>
        <begin position="210"/>
        <end position="342"/>
    </location>
</feature>
<protein>
    <recommendedName>
        <fullName evidence="1">diguanylate cyclase</fullName>
        <ecNumber evidence="1">2.7.7.65</ecNumber>
    </recommendedName>
</protein>
<keyword evidence="3" id="KW-1133">Transmembrane helix</keyword>
<feature type="transmembrane region" description="Helical" evidence="3">
    <location>
        <begin position="139"/>
        <end position="160"/>
    </location>
</feature>
<dbReference type="Proteomes" id="UP000028782">
    <property type="component" value="Chromosome"/>
</dbReference>
<dbReference type="HOGENOM" id="CLU_000445_11_1_4"/>
<dbReference type="InterPro" id="IPR043128">
    <property type="entry name" value="Rev_trsase/Diguanyl_cyclase"/>
</dbReference>
<gene>
    <name evidence="5" type="ORF">O987_03030</name>
</gene>
<dbReference type="Pfam" id="PF00990">
    <property type="entry name" value="GGDEF"/>
    <property type="match status" value="1"/>
</dbReference>
<dbReference type="PANTHER" id="PTHR45138">
    <property type="entry name" value="REGULATORY COMPONENTS OF SENSORY TRANSDUCTION SYSTEM"/>
    <property type="match status" value="1"/>
</dbReference>
<feature type="transmembrane region" description="Helical" evidence="3">
    <location>
        <begin position="12"/>
        <end position="32"/>
    </location>
</feature>
<feature type="region of interest" description="Disordered" evidence="2">
    <location>
        <begin position="332"/>
        <end position="377"/>
    </location>
</feature>
<dbReference type="InterPro" id="IPR007894">
    <property type="entry name" value="MASE2"/>
</dbReference>
<sequence>MPLHRDIHRRTYPLRASYMALGGAVVAASLSYLPTNLAWWAFTAVSALAWPHIAFLHSSRQQDQFQAEYFNSLIDALIVGCWIALMHWSLLPGICILAIGVADRFYTGLKRRWLPSLIALLCGMFFMSLAITPSPQWDAPLAVQLSLLPLIVMHSAYASWSNSRMLKTLARQNLQLKLLGRIDPLTTVYSRDYWWKKARAALHQHRSVKEQTCLLVIDIDRFKSVNDLYGHIVGDDVLKLIGLAIRNSLRSNDIAGRYGGDEFTVLCKHTTAREAYSVAMRICEKIAQIRVRDYPQLQISASIGVAAADDSFGSVTEWIKAADSALYSAKSGGRDQVMDATQQPERQHSPSTMPMRPESTRISAAGSGQESLDRDVV</sequence>
<dbReference type="RefSeq" id="WP_003058968.1">
    <property type="nucleotide sequence ID" value="NZ_CP006704.1"/>
</dbReference>
<feature type="compositionally biased region" description="Polar residues" evidence="2">
    <location>
        <begin position="360"/>
        <end position="370"/>
    </location>
</feature>
<feature type="compositionally biased region" description="Polar residues" evidence="2">
    <location>
        <begin position="339"/>
        <end position="352"/>
    </location>
</feature>
<dbReference type="CDD" id="cd01949">
    <property type="entry name" value="GGDEF"/>
    <property type="match status" value="1"/>
</dbReference>
<proteinExistence type="predicted"/>
<dbReference type="InterPro" id="IPR029787">
    <property type="entry name" value="Nucleotide_cyclase"/>
</dbReference>
<name>A0A076PD93_COMTE</name>
<dbReference type="Gene3D" id="3.30.70.270">
    <property type="match status" value="1"/>
</dbReference>
<keyword evidence="3" id="KW-0472">Membrane</keyword>
<evidence type="ECO:0000313" key="5">
    <source>
        <dbReference type="EMBL" id="AIJ44774.1"/>
    </source>
</evidence>
<dbReference type="GO" id="GO:0043709">
    <property type="term" value="P:cell adhesion involved in single-species biofilm formation"/>
    <property type="evidence" value="ECO:0007669"/>
    <property type="project" value="TreeGrafter"/>
</dbReference>
<dbReference type="GO" id="GO:0005886">
    <property type="term" value="C:plasma membrane"/>
    <property type="evidence" value="ECO:0007669"/>
    <property type="project" value="TreeGrafter"/>
</dbReference>
<reference evidence="5 6" key="1">
    <citation type="journal article" date="2014" name="Genome Announc.">
        <title>Complete Genome Sequence of Polychlorinated Biphenyl Degrader Comamonas testosteroni TK102 (NBRC 109938).</title>
        <authorList>
            <person name="Fukuda K."/>
            <person name="Hosoyama A."/>
            <person name="Tsuchikane K."/>
            <person name="Ohji S."/>
            <person name="Yamazoe A."/>
            <person name="Fujita N."/>
            <person name="Shintani M."/>
            <person name="Kimbara K."/>
        </authorList>
    </citation>
    <scope>NUCLEOTIDE SEQUENCE [LARGE SCALE GENOMIC DNA]</scope>
    <source>
        <strain evidence="5">TK102</strain>
    </source>
</reference>
<dbReference type="Pfam" id="PF05230">
    <property type="entry name" value="MASE2"/>
    <property type="match status" value="1"/>
</dbReference>
<dbReference type="FunFam" id="3.30.70.270:FF:000001">
    <property type="entry name" value="Diguanylate cyclase domain protein"/>
    <property type="match status" value="1"/>
</dbReference>
<evidence type="ECO:0000256" key="1">
    <source>
        <dbReference type="ARBA" id="ARBA00012528"/>
    </source>
</evidence>
<dbReference type="KEGG" id="ctes:O987_03030"/>
<dbReference type="InterPro" id="IPR000160">
    <property type="entry name" value="GGDEF_dom"/>
</dbReference>
<dbReference type="EMBL" id="CP006704">
    <property type="protein sequence ID" value="AIJ44774.1"/>
    <property type="molecule type" value="Genomic_DNA"/>
</dbReference>
<evidence type="ECO:0000313" key="6">
    <source>
        <dbReference type="Proteomes" id="UP000028782"/>
    </source>
</evidence>
<dbReference type="PROSITE" id="PS50887">
    <property type="entry name" value="GGDEF"/>
    <property type="match status" value="1"/>
</dbReference>
<accession>A0A076PD93</accession>
<dbReference type="AlphaFoldDB" id="A0A076PD93"/>
<dbReference type="GO" id="GO:1902201">
    <property type="term" value="P:negative regulation of bacterial-type flagellum-dependent cell motility"/>
    <property type="evidence" value="ECO:0007669"/>
    <property type="project" value="TreeGrafter"/>
</dbReference>
<dbReference type="SUPFAM" id="SSF55073">
    <property type="entry name" value="Nucleotide cyclase"/>
    <property type="match status" value="1"/>
</dbReference>
<organism evidence="5 6">
    <name type="scientific">Comamonas testosteroni TK102</name>
    <dbReference type="NCBI Taxonomy" id="1392005"/>
    <lineage>
        <taxon>Bacteria</taxon>
        <taxon>Pseudomonadati</taxon>
        <taxon>Pseudomonadota</taxon>
        <taxon>Betaproteobacteria</taxon>
        <taxon>Burkholderiales</taxon>
        <taxon>Comamonadaceae</taxon>
        <taxon>Comamonas</taxon>
    </lineage>
</organism>
<evidence type="ECO:0000256" key="2">
    <source>
        <dbReference type="SAM" id="MobiDB-lite"/>
    </source>
</evidence>
<dbReference type="InterPro" id="IPR050469">
    <property type="entry name" value="Diguanylate_Cyclase"/>
</dbReference>
<dbReference type="NCBIfam" id="TIGR00254">
    <property type="entry name" value="GGDEF"/>
    <property type="match status" value="1"/>
</dbReference>
<dbReference type="GO" id="GO:0052621">
    <property type="term" value="F:diguanylate cyclase activity"/>
    <property type="evidence" value="ECO:0007669"/>
    <property type="project" value="UniProtKB-EC"/>
</dbReference>